<evidence type="ECO:0000313" key="5">
    <source>
        <dbReference type="Proteomes" id="UP000031561"/>
    </source>
</evidence>
<feature type="domain" description="Prephenate/arogenate dehydrogenase" evidence="3">
    <location>
        <begin position="91"/>
        <end position="354"/>
    </location>
</feature>
<protein>
    <submittedName>
        <fullName evidence="4">Bifunctional chorismate mutase/prephenate dehydrogenase</fullName>
        <ecNumber evidence="4">1.3.1.12</ecNumber>
        <ecNumber evidence="4">5.4.99.5</ecNumber>
    </submittedName>
</protein>
<dbReference type="InterPro" id="IPR003099">
    <property type="entry name" value="Prephen_DH"/>
</dbReference>
<dbReference type="Pfam" id="PF02153">
    <property type="entry name" value="PDH_N"/>
    <property type="match status" value="1"/>
</dbReference>
<dbReference type="InterPro" id="IPR050812">
    <property type="entry name" value="Preph/Arog_dehydrog"/>
</dbReference>
<dbReference type="NCBIfam" id="NF008400">
    <property type="entry name" value="PRK11199.1"/>
    <property type="match status" value="1"/>
</dbReference>
<dbReference type="InterPro" id="IPR046826">
    <property type="entry name" value="PDH_N"/>
</dbReference>
<dbReference type="GO" id="GO:0004106">
    <property type="term" value="F:chorismate mutase activity"/>
    <property type="evidence" value="ECO:0007669"/>
    <property type="project" value="UniProtKB-EC"/>
</dbReference>
<accession>A0ABD4T8K3</accession>
<dbReference type="PANTHER" id="PTHR21363:SF0">
    <property type="entry name" value="PREPHENATE DEHYDROGENASE [NADP(+)]"/>
    <property type="match status" value="1"/>
</dbReference>
<comment type="similarity">
    <text evidence="1">Belongs to the prephenate/arogenate dehydrogenase family.</text>
</comment>
<dbReference type="EC" id="5.4.99.5" evidence="4"/>
<evidence type="ECO:0000259" key="3">
    <source>
        <dbReference type="PROSITE" id="PS51176"/>
    </source>
</evidence>
<proteinExistence type="inferred from homology"/>
<dbReference type="Gene3D" id="1.10.3660.10">
    <property type="entry name" value="6-phosphogluconate dehydrogenase C-terminal like domain"/>
    <property type="match status" value="1"/>
</dbReference>
<name>A0ABD4T8K3_9CYAN</name>
<organism evidence="4 5">
    <name type="scientific">Lyngbya confervoides BDU141951</name>
    <dbReference type="NCBI Taxonomy" id="1574623"/>
    <lineage>
        <taxon>Bacteria</taxon>
        <taxon>Bacillati</taxon>
        <taxon>Cyanobacteriota</taxon>
        <taxon>Cyanophyceae</taxon>
        <taxon>Oscillatoriophycideae</taxon>
        <taxon>Oscillatoriales</taxon>
        <taxon>Microcoleaceae</taxon>
        <taxon>Lyngbya</taxon>
    </lineage>
</organism>
<dbReference type="InterPro" id="IPR046825">
    <property type="entry name" value="PDH_C"/>
</dbReference>
<evidence type="ECO:0000256" key="1">
    <source>
        <dbReference type="ARBA" id="ARBA00007964"/>
    </source>
</evidence>
<comment type="caution">
    <text evidence="4">The sequence shown here is derived from an EMBL/GenBank/DDBJ whole genome shotgun (WGS) entry which is preliminary data.</text>
</comment>
<dbReference type="SUPFAM" id="SSF51735">
    <property type="entry name" value="NAD(P)-binding Rossmann-fold domains"/>
    <property type="match status" value="1"/>
</dbReference>
<dbReference type="Pfam" id="PF20463">
    <property type="entry name" value="PDH_C"/>
    <property type="match status" value="1"/>
</dbReference>
<dbReference type="EC" id="1.3.1.12" evidence="4"/>
<dbReference type="RefSeq" id="WP_166277409.1">
    <property type="nucleotide sequence ID" value="NZ_JTHE03000106.1"/>
</dbReference>
<sequence length="392" mass="43507">MFTAEQVQALETDLESIDAALIYLLQQRIALIGNSQFARGHALSLQQQLQTRQACLKQYDVPEHLWETLVTGCTAAATLQQSQSATLGTARRIAVVGGRGVMGRFFCQRFTAAGHMVKVLERDNWSSAAELLADVDLVLLCVPLHLTEPLAYQVAQYLSPGTALADIASVKAPIVKAMLKAHQGPVMGLHPMFGPGVQSFMAQKVVVCPGRHDATFQWLLDLIEQDGGQLVMASTEEHDQMMVVVQAVRHFSTLCLGVFLARENIDINRSLEFASPIYRMEINMVSRLFAQDTALYADIIMASDDRCQVVQRLVDTYQEIAQLFLGRKRESLLNEFHAAHQVFCLESERAFSESNYLIKNLSDLLIASQLDTRASSQVPIQVSNRPHHEQAA</sequence>
<dbReference type="GO" id="GO:0008977">
    <property type="term" value="F:prephenate dehydrogenase (NAD+) activity"/>
    <property type="evidence" value="ECO:0007669"/>
    <property type="project" value="UniProtKB-EC"/>
</dbReference>
<dbReference type="PROSITE" id="PS51176">
    <property type="entry name" value="PDH_ADH"/>
    <property type="match status" value="1"/>
</dbReference>
<dbReference type="Proteomes" id="UP000031561">
    <property type="component" value="Unassembled WGS sequence"/>
</dbReference>
<dbReference type="InterPro" id="IPR036291">
    <property type="entry name" value="NAD(P)-bd_dom_sf"/>
</dbReference>
<dbReference type="InterPro" id="IPR008927">
    <property type="entry name" value="6-PGluconate_DH-like_C_sf"/>
</dbReference>
<reference evidence="4 5" key="1">
    <citation type="journal article" date="2015" name="Genome Announc.">
        <title>Draft Genome Sequence of Filamentous Marine Cyanobacterium Lyngbya confervoides Strain BDU141951.</title>
        <authorList>
            <person name="Chandrababunaidu M.M."/>
            <person name="Sen D."/>
            <person name="Tripathy S."/>
        </authorList>
    </citation>
    <scope>NUCLEOTIDE SEQUENCE [LARGE SCALE GENOMIC DNA]</scope>
    <source>
        <strain evidence="4 5">BDU141951</strain>
    </source>
</reference>
<dbReference type="EMBL" id="JTHE03000106">
    <property type="protein sequence ID" value="MCM1984907.1"/>
    <property type="molecule type" value="Genomic_DNA"/>
</dbReference>
<keyword evidence="4" id="KW-0413">Isomerase</keyword>
<evidence type="ECO:0000256" key="2">
    <source>
        <dbReference type="ARBA" id="ARBA00023002"/>
    </source>
</evidence>
<dbReference type="SUPFAM" id="SSF48179">
    <property type="entry name" value="6-phosphogluconate dehydrogenase C-terminal domain-like"/>
    <property type="match status" value="1"/>
</dbReference>
<dbReference type="PANTHER" id="PTHR21363">
    <property type="entry name" value="PREPHENATE DEHYDROGENASE"/>
    <property type="match status" value="1"/>
</dbReference>
<dbReference type="AlphaFoldDB" id="A0ABD4T8K3"/>
<dbReference type="Gene3D" id="3.40.50.720">
    <property type="entry name" value="NAD(P)-binding Rossmann-like Domain"/>
    <property type="match status" value="1"/>
</dbReference>
<evidence type="ECO:0000313" key="4">
    <source>
        <dbReference type="EMBL" id="MCM1984907.1"/>
    </source>
</evidence>
<gene>
    <name evidence="4" type="primary">tyrA</name>
    <name evidence="4" type="ORF">QQ91_0018960</name>
</gene>
<keyword evidence="2 4" id="KW-0560">Oxidoreductase</keyword>
<keyword evidence="5" id="KW-1185">Reference proteome</keyword>